<dbReference type="STRING" id="1592317.DPF_2278"/>
<gene>
    <name evidence="2" type="ORF">DPF_2278</name>
</gene>
<evidence type="ECO:0000313" key="3">
    <source>
        <dbReference type="Proteomes" id="UP000095200"/>
    </source>
</evidence>
<name>A0A194AJY1_9BACT</name>
<feature type="transmembrane region" description="Helical" evidence="1">
    <location>
        <begin position="185"/>
        <end position="208"/>
    </location>
</feature>
<feature type="transmembrane region" description="Helical" evidence="1">
    <location>
        <begin position="52"/>
        <end position="74"/>
    </location>
</feature>
<dbReference type="RefSeq" id="WP_069859759.1">
    <property type="nucleotide sequence ID" value="NZ_BDFE01000017.1"/>
</dbReference>
<feature type="transmembrane region" description="Helical" evidence="1">
    <location>
        <begin position="252"/>
        <end position="270"/>
    </location>
</feature>
<dbReference type="PANTHER" id="PTHR38139">
    <property type="entry name" value="GATE DOMAIN-CONTAINING PROTEIN"/>
    <property type="match status" value="1"/>
</dbReference>
<dbReference type="EMBL" id="BDFE01000017">
    <property type="protein sequence ID" value="GAU09550.1"/>
    <property type="molecule type" value="Genomic_DNA"/>
</dbReference>
<keyword evidence="3" id="KW-1185">Reference proteome</keyword>
<dbReference type="AlphaFoldDB" id="A0A194AJY1"/>
<keyword evidence="1" id="KW-1133">Transmembrane helix</keyword>
<feature type="transmembrane region" description="Helical" evidence="1">
    <location>
        <begin position="123"/>
        <end position="147"/>
    </location>
</feature>
<sequence length="318" mass="34382">MSDPLTFVQHVLPPLVRLLCFISLGILMGIFIENLRWSTFMARLATPLVRLAHLQPVAGASFAMAFFSGITANSMLAEGFAQKKITRKEVIISNLFNSLPIYFLHLPTMTMIAAPLLKQAAPAYIGLTLGAACLRTCVMVICCRLFLPPLPEGCVTCELPHSEPLNLRKVVLTTLSRFAKRMQRIAIITVPIYILVFFASDLGVFTWLETTIATHARILSWVPTQALGVIVLQISGEFSAGAAAAGALLENGLISVKAIVLALVVGNILSSPMRAFRHQLPVYAGIFKPGLALQLIAANQGLRIGSLIAVGSLYAMWG</sequence>
<feature type="transmembrane region" description="Helical" evidence="1">
    <location>
        <begin position="95"/>
        <end position="117"/>
    </location>
</feature>
<evidence type="ECO:0000313" key="2">
    <source>
        <dbReference type="EMBL" id="GAU09550.1"/>
    </source>
</evidence>
<dbReference type="InterPro" id="IPR038880">
    <property type="entry name" value="MJ0871-like"/>
</dbReference>
<protein>
    <submittedName>
        <fullName evidence="2">Membrane protein</fullName>
    </submittedName>
</protein>
<dbReference type="PANTHER" id="PTHR38139:SF1">
    <property type="entry name" value="NUCLEOSIDE TRANSPORTER_FEOB GTPASE GATE DOMAIN-CONTAINING PROTEIN"/>
    <property type="match status" value="1"/>
</dbReference>
<feature type="transmembrane region" description="Helical" evidence="1">
    <location>
        <begin position="12"/>
        <end position="32"/>
    </location>
</feature>
<proteinExistence type="predicted"/>
<keyword evidence="1" id="KW-0472">Membrane</keyword>
<evidence type="ECO:0000256" key="1">
    <source>
        <dbReference type="SAM" id="Phobius"/>
    </source>
</evidence>
<dbReference type="OrthoDB" id="5453678at2"/>
<accession>A0A194AJY1</accession>
<keyword evidence="1" id="KW-0812">Transmembrane</keyword>
<comment type="caution">
    <text evidence="2">The sequence shown here is derived from an EMBL/GenBank/DDBJ whole genome shotgun (WGS) entry which is preliminary data.</text>
</comment>
<reference evidence="3" key="1">
    <citation type="submission" date="2016-06" db="EMBL/GenBank/DDBJ databases">
        <title>Draft genome sequence of Desulfoplanes formicivorans strain Pf12B.</title>
        <authorList>
            <person name="Watanabe M."/>
            <person name="Kojima H."/>
            <person name="Fukui M."/>
        </authorList>
    </citation>
    <scope>NUCLEOTIDE SEQUENCE [LARGE SCALE GENOMIC DNA]</scope>
    <source>
        <strain evidence="3">Pf12B</strain>
    </source>
</reference>
<dbReference type="Proteomes" id="UP000095200">
    <property type="component" value="Unassembled WGS sequence"/>
</dbReference>
<organism evidence="2 3">
    <name type="scientific">Desulfoplanes formicivorans</name>
    <dbReference type="NCBI Taxonomy" id="1592317"/>
    <lineage>
        <taxon>Bacteria</taxon>
        <taxon>Pseudomonadati</taxon>
        <taxon>Thermodesulfobacteriota</taxon>
        <taxon>Desulfovibrionia</taxon>
        <taxon>Desulfovibrionales</taxon>
        <taxon>Desulfoplanaceae</taxon>
        <taxon>Desulfoplanes</taxon>
    </lineage>
</organism>